<reference evidence="1" key="1">
    <citation type="submission" date="2020-05" db="EMBL/GenBank/DDBJ databases">
        <title>Large-scale comparative analyses of tick genomes elucidate their genetic diversity and vector capacities.</title>
        <authorList>
            <person name="Jia N."/>
            <person name="Wang J."/>
            <person name="Shi W."/>
            <person name="Du L."/>
            <person name="Sun Y."/>
            <person name="Zhan W."/>
            <person name="Jiang J."/>
            <person name="Wang Q."/>
            <person name="Zhang B."/>
            <person name="Ji P."/>
            <person name="Sakyi L.B."/>
            <person name="Cui X."/>
            <person name="Yuan T."/>
            <person name="Jiang B."/>
            <person name="Yang W."/>
            <person name="Lam T.T.-Y."/>
            <person name="Chang Q."/>
            <person name="Ding S."/>
            <person name="Wang X."/>
            <person name="Zhu J."/>
            <person name="Ruan X."/>
            <person name="Zhao L."/>
            <person name="Wei J."/>
            <person name="Que T."/>
            <person name="Du C."/>
            <person name="Cheng J."/>
            <person name="Dai P."/>
            <person name="Han X."/>
            <person name="Huang E."/>
            <person name="Gao Y."/>
            <person name="Liu J."/>
            <person name="Shao H."/>
            <person name="Ye R."/>
            <person name="Li L."/>
            <person name="Wei W."/>
            <person name="Wang X."/>
            <person name="Wang C."/>
            <person name="Yang T."/>
            <person name="Huo Q."/>
            <person name="Li W."/>
            <person name="Guo W."/>
            <person name="Chen H."/>
            <person name="Zhou L."/>
            <person name="Ni X."/>
            <person name="Tian J."/>
            <person name="Zhou Y."/>
            <person name="Sheng Y."/>
            <person name="Liu T."/>
            <person name="Pan Y."/>
            <person name="Xia L."/>
            <person name="Li J."/>
            <person name="Zhao F."/>
            <person name="Cao W."/>
        </authorList>
    </citation>
    <scope>NUCLEOTIDE SEQUENCE</scope>
    <source>
        <strain evidence="1">Hyas-2018</strain>
    </source>
</reference>
<name>A0ACB7SHB4_HYAAI</name>
<organism evidence="1 2">
    <name type="scientific">Hyalomma asiaticum</name>
    <name type="common">Tick</name>
    <dbReference type="NCBI Taxonomy" id="266040"/>
    <lineage>
        <taxon>Eukaryota</taxon>
        <taxon>Metazoa</taxon>
        <taxon>Ecdysozoa</taxon>
        <taxon>Arthropoda</taxon>
        <taxon>Chelicerata</taxon>
        <taxon>Arachnida</taxon>
        <taxon>Acari</taxon>
        <taxon>Parasitiformes</taxon>
        <taxon>Ixodida</taxon>
        <taxon>Ixodoidea</taxon>
        <taxon>Ixodidae</taxon>
        <taxon>Hyalomminae</taxon>
        <taxon>Hyalomma</taxon>
    </lineage>
</organism>
<evidence type="ECO:0000313" key="2">
    <source>
        <dbReference type="Proteomes" id="UP000821845"/>
    </source>
</evidence>
<protein>
    <submittedName>
        <fullName evidence="1">Uncharacterized protein</fullName>
    </submittedName>
</protein>
<evidence type="ECO:0000313" key="1">
    <source>
        <dbReference type="EMBL" id="KAH6933431.1"/>
    </source>
</evidence>
<comment type="caution">
    <text evidence="1">The sequence shown here is derived from an EMBL/GenBank/DDBJ whole genome shotgun (WGS) entry which is preliminary data.</text>
</comment>
<sequence>MSSSVDVIVDGKKYSILMTKPQLDQILAGSADVSAGDRAAAHVDVDTDPLATAGASATGPSESSNLGGSALISQATATVSKVAAAKRTATDTVAEMMWKIPQDREHDNADIKDKWM</sequence>
<dbReference type="Proteomes" id="UP000821845">
    <property type="component" value="Chromosome 4"/>
</dbReference>
<accession>A0ACB7SHB4</accession>
<gene>
    <name evidence="1" type="ORF">HPB50_014809</name>
</gene>
<keyword evidence="2" id="KW-1185">Reference proteome</keyword>
<proteinExistence type="predicted"/>
<dbReference type="EMBL" id="CM023484">
    <property type="protein sequence ID" value="KAH6933431.1"/>
    <property type="molecule type" value="Genomic_DNA"/>
</dbReference>